<dbReference type="OrthoDB" id="7361822at2"/>
<dbReference type="SUPFAM" id="SSF75169">
    <property type="entry name" value="DsrEFH-like"/>
    <property type="match status" value="1"/>
</dbReference>
<comment type="caution">
    <text evidence="1">The sequence shown here is derived from an EMBL/GenBank/DDBJ whole genome shotgun (WGS) entry which is preliminary data.</text>
</comment>
<evidence type="ECO:0000313" key="2">
    <source>
        <dbReference type="Proteomes" id="UP000319148"/>
    </source>
</evidence>
<name>A0A501PGD7_9PROT</name>
<accession>A0A501PGD7</accession>
<gene>
    <name evidence="1" type="ORF">FIV46_11835</name>
</gene>
<dbReference type="Gene3D" id="3.40.1260.10">
    <property type="entry name" value="DsrEFH-like"/>
    <property type="match status" value="1"/>
</dbReference>
<protein>
    <recommendedName>
        <fullName evidence="3">Peroxiredoxin</fullName>
    </recommendedName>
</protein>
<evidence type="ECO:0008006" key="3">
    <source>
        <dbReference type="Google" id="ProtNLM"/>
    </source>
</evidence>
<reference evidence="2" key="1">
    <citation type="submission" date="2019-06" db="EMBL/GenBank/DDBJ databases">
        <title>The complete genome of Emcibacter congregatus ZYLT.</title>
        <authorList>
            <person name="Zhao Z."/>
        </authorList>
    </citation>
    <scope>NUCLEOTIDE SEQUENCE [LARGE SCALE GENOMIC DNA]</scope>
    <source>
        <strain evidence="2">MCCC 1A06723</strain>
    </source>
</reference>
<dbReference type="AlphaFoldDB" id="A0A501PGD7"/>
<organism evidence="1 2">
    <name type="scientific">Emcibacter nanhaiensis</name>
    <dbReference type="NCBI Taxonomy" id="1505037"/>
    <lineage>
        <taxon>Bacteria</taxon>
        <taxon>Pseudomonadati</taxon>
        <taxon>Pseudomonadota</taxon>
        <taxon>Alphaproteobacteria</taxon>
        <taxon>Emcibacterales</taxon>
        <taxon>Emcibacteraceae</taxon>
        <taxon>Emcibacter</taxon>
    </lineage>
</organism>
<dbReference type="InterPro" id="IPR027396">
    <property type="entry name" value="DsrEFH-like"/>
</dbReference>
<sequence>MTGLVLLTFVSGTQAQEKPSILTVVTSPDVQTQGMAFVLSIQSVQQGAQVRVLLCGPAGDLALKGAAETKLKPKGMSPQMLMSKLITLGATVEVCALYLPNADKTPADLVDGVGVAKPPAIAAAMLAPDTRLFTF</sequence>
<dbReference type="EMBL" id="VFIY01000014">
    <property type="protein sequence ID" value="TPD59520.1"/>
    <property type="molecule type" value="Genomic_DNA"/>
</dbReference>
<evidence type="ECO:0000313" key="1">
    <source>
        <dbReference type="EMBL" id="TPD59520.1"/>
    </source>
</evidence>
<dbReference type="Proteomes" id="UP000319148">
    <property type="component" value="Unassembled WGS sequence"/>
</dbReference>
<keyword evidence="2" id="KW-1185">Reference proteome</keyword>
<proteinExistence type="predicted"/>